<feature type="compositionally biased region" description="Basic and acidic residues" evidence="1">
    <location>
        <begin position="176"/>
        <end position="191"/>
    </location>
</feature>
<comment type="caution">
    <text evidence="2">The sequence shown here is derived from an EMBL/GenBank/DDBJ whole genome shotgun (WGS) entry which is preliminary data.</text>
</comment>
<dbReference type="Proteomes" id="UP001177023">
    <property type="component" value="Unassembled WGS sequence"/>
</dbReference>
<dbReference type="EMBL" id="CATQJA010000023">
    <property type="protein sequence ID" value="CAJ0557502.1"/>
    <property type="molecule type" value="Genomic_DNA"/>
</dbReference>
<dbReference type="SUPFAM" id="SSF51182">
    <property type="entry name" value="RmlC-like cupins"/>
    <property type="match status" value="1"/>
</dbReference>
<organism evidence="2 3">
    <name type="scientific">Mesorhabditis spiculigera</name>
    <dbReference type="NCBI Taxonomy" id="96644"/>
    <lineage>
        <taxon>Eukaryota</taxon>
        <taxon>Metazoa</taxon>
        <taxon>Ecdysozoa</taxon>
        <taxon>Nematoda</taxon>
        <taxon>Chromadorea</taxon>
        <taxon>Rhabditida</taxon>
        <taxon>Rhabditina</taxon>
        <taxon>Rhabditomorpha</taxon>
        <taxon>Rhabditoidea</taxon>
        <taxon>Rhabditidae</taxon>
        <taxon>Mesorhabditinae</taxon>
        <taxon>Mesorhabditis</taxon>
    </lineage>
</organism>
<feature type="non-terminal residue" evidence="2">
    <location>
        <position position="460"/>
    </location>
</feature>
<keyword evidence="3" id="KW-1185">Reference proteome</keyword>
<proteinExistence type="predicted"/>
<evidence type="ECO:0000313" key="3">
    <source>
        <dbReference type="Proteomes" id="UP001177023"/>
    </source>
</evidence>
<sequence>MPGAGRRPHNFDSGEPCVPPASAVRADTFGPEAQQGAVETGLEKVLTHLTEDHTEPLDISRAQQIEHALAALRLTLRRACRRQFVGTQVRHHSIGELTHAQLPPGRFGRERTSSSKSVKEKCRSLAPTADRELRWSSRVESSQLPVRREGSNREAGAMSDNNVVQVRQRSAVRGTPGRDQDRHLLPADKRPASTARGLHHTALISSDVRTNREVLPGSPQIPTHRVDSRTVTIPGRRTSSSTSAIGNLLAFFDFPELDVGPYQEVLGGLHHIAISVETCQVGEAGAPQLTVEAGVRTDRALASNHYDPKNTHHGLLLVNNDDIVTPGMGFDTHPHQDMERSIRWGIRASSAPVLAQRMSAGTGILHSEKNDSWRLGDVAGDAFRRDSTATRFHFIQMWVVPDEAGITPGYEQLEIDAELLAGGLVPVASGMNAYADHYRQSGSRTSTPRCTLRVCNPDNL</sequence>
<gene>
    <name evidence="2" type="ORF">MSPICULIGERA_LOCUS260</name>
</gene>
<protein>
    <submittedName>
        <fullName evidence="2">Uncharacterized protein</fullName>
    </submittedName>
</protein>
<feature type="compositionally biased region" description="Polar residues" evidence="1">
    <location>
        <begin position="159"/>
        <end position="168"/>
    </location>
</feature>
<reference evidence="2" key="1">
    <citation type="submission" date="2023-06" db="EMBL/GenBank/DDBJ databases">
        <authorList>
            <person name="Delattre M."/>
        </authorList>
    </citation>
    <scope>NUCLEOTIDE SEQUENCE</scope>
    <source>
        <strain evidence="2">AF72</strain>
    </source>
</reference>
<evidence type="ECO:0000256" key="1">
    <source>
        <dbReference type="SAM" id="MobiDB-lite"/>
    </source>
</evidence>
<feature type="compositionally biased region" description="Basic and acidic residues" evidence="1">
    <location>
        <begin position="107"/>
        <end position="137"/>
    </location>
</feature>
<accession>A0AA36C313</accession>
<evidence type="ECO:0000313" key="2">
    <source>
        <dbReference type="EMBL" id="CAJ0557502.1"/>
    </source>
</evidence>
<dbReference type="InterPro" id="IPR012093">
    <property type="entry name" value="Pirin"/>
</dbReference>
<dbReference type="InterPro" id="IPR011051">
    <property type="entry name" value="RmlC_Cupin_sf"/>
</dbReference>
<dbReference type="PANTHER" id="PTHR43212:SF3">
    <property type="entry name" value="QUERCETIN 2,3-DIOXYGENASE"/>
    <property type="match status" value="1"/>
</dbReference>
<dbReference type="AlphaFoldDB" id="A0AA36C313"/>
<name>A0AA36C313_9BILA</name>
<dbReference type="Gene3D" id="2.60.120.10">
    <property type="entry name" value="Jelly Rolls"/>
    <property type="match status" value="2"/>
</dbReference>
<dbReference type="PANTHER" id="PTHR43212">
    <property type="entry name" value="QUERCETIN 2,3-DIOXYGENASE"/>
    <property type="match status" value="1"/>
</dbReference>
<feature type="region of interest" description="Disordered" evidence="1">
    <location>
        <begin position="100"/>
        <end position="197"/>
    </location>
</feature>
<dbReference type="InterPro" id="IPR014710">
    <property type="entry name" value="RmlC-like_jellyroll"/>
</dbReference>